<feature type="transmembrane region" description="Helical" evidence="1">
    <location>
        <begin position="71"/>
        <end position="93"/>
    </location>
</feature>
<name>A0A239MV16_9ACTN</name>
<dbReference type="CDD" id="cd01949">
    <property type="entry name" value="GGDEF"/>
    <property type="match status" value="1"/>
</dbReference>
<evidence type="ECO:0000313" key="5">
    <source>
        <dbReference type="Proteomes" id="UP000198362"/>
    </source>
</evidence>
<feature type="domain" description="GGDEF" evidence="3">
    <location>
        <begin position="361"/>
        <end position="493"/>
    </location>
</feature>
<gene>
    <name evidence="4" type="ORF">SAMN05421812_106401</name>
</gene>
<dbReference type="EMBL" id="FZPH01000006">
    <property type="protein sequence ID" value="SNT46627.1"/>
    <property type="molecule type" value="Genomic_DNA"/>
</dbReference>
<dbReference type="InterPro" id="IPR052155">
    <property type="entry name" value="Biofilm_reg_signaling"/>
</dbReference>
<dbReference type="InterPro" id="IPR029787">
    <property type="entry name" value="Nucleotide_cyclase"/>
</dbReference>
<dbReference type="InterPro" id="IPR043128">
    <property type="entry name" value="Rev_trsase/Diguanyl_cyclase"/>
</dbReference>
<dbReference type="RefSeq" id="WP_245870981.1">
    <property type="nucleotide sequence ID" value="NZ_FZPH01000006.1"/>
</dbReference>
<evidence type="ECO:0000259" key="2">
    <source>
        <dbReference type="PROSITE" id="PS50883"/>
    </source>
</evidence>
<keyword evidence="1" id="KW-1133">Transmembrane helix</keyword>
<evidence type="ECO:0000256" key="1">
    <source>
        <dbReference type="SAM" id="Phobius"/>
    </source>
</evidence>
<dbReference type="Proteomes" id="UP000198362">
    <property type="component" value="Unassembled WGS sequence"/>
</dbReference>
<dbReference type="PANTHER" id="PTHR44757:SF2">
    <property type="entry name" value="BIOFILM ARCHITECTURE MAINTENANCE PROTEIN MBAA"/>
    <property type="match status" value="1"/>
</dbReference>
<dbReference type="SMART" id="SM00267">
    <property type="entry name" value="GGDEF"/>
    <property type="match status" value="1"/>
</dbReference>
<keyword evidence="1" id="KW-0472">Membrane</keyword>
<dbReference type="PANTHER" id="PTHR44757">
    <property type="entry name" value="DIGUANYLATE CYCLASE DGCP"/>
    <property type="match status" value="1"/>
</dbReference>
<dbReference type="SUPFAM" id="SSF141868">
    <property type="entry name" value="EAL domain-like"/>
    <property type="match status" value="1"/>
</dbReference>
<feature type="transmembrane region" description="Helical" evidence="1">
    <location>
        <begin position="170"/>
        <end position="187"/>
    </location>
</feature>
<dbReference type="Gene3D" id="3.30.70.270">
    <property type="match status" value="1"/>
</dbReference>
<evidence type="ECO:0000259" key="3">
    <source>
        <dbReference type="PROSITE" id="PS50887"/>
    </source>
</evidence>
<keyword evidence="5" id="KW-1185">Reference proteome</keyword>
<feature type="transmembrane region" description="Helical" evidence="1">
    <location>
        <begin position="143"/>
        <end position="164"/>
    </location>
</feature>
<feature type="domain" description="EAL" evidence="2">
    <location>
        <begin position="501"/>
        <end position="754"/>
    </location>
</feature>
<sequence>MLAIAGLVVASIASSRVVLNVRIRSNNWGQSWTDIVVLIGLTFAPPPWVVLCTAVGGIISRLIGRISPLKMTFAVAKDIVWASAGAAVLYAAGADFRGGAPQFNVTVLALAFLALTLVDELLAHPVIALATHTPLRQQFSRYVDIRIGFGAARLVVALFIVWLLSINRDAQLLLVAPLLILSLHLWYSGRIRKRDERISWQRLASSAEALNDVDLGRVMEVAVEWAPDLFSADGAEVELFSDPPRLVRGAGGKIDTEAEWPTDAFVITTVLEGRAAKHPIGEFRLRFRGPVTLNEMENYKLRTFASALNTAIHNATAYTELERVAIVHAHDAAHDALTGLANRRQLLDQGKKLISEGHSDGVVALLLLDLNHFKEVNDTLGHAAGDEVLKEVADRLLAVAREGDLVSRLGGDEFAVLLTALPAPAVATHRAERLIAALQEPIEVEGMWITVEASGGIATPTGTGGIAELLRRADVAMYQAKRSGQRIATYSHARDTADLGRFAIAGGLSSAVADGTLTVDFQPIVDLASGEVLAAETLARWHHPDHGTVDPLRFLETVERSGLLPAFAEAVLDQALLTCVSWREAGFDLPVAVNVAPRSLLDPRFPGSVMTRLRTHDLPPDRLILELTETLTISQLEVVDRVLGRLRDEGVRLALDDFGTGYSSLSVLSRIPVHELKIDSEFVSAMETSPEAGAVIRSTVDLGRSLNLAVVAEGVDSEPQRRALWELGCTAGQGHLFARPMPAARLLALLHRGSGGRPGALAPALHDEGAVIRLSPHRRAVPRQRSERLPHLGG</sequence>
<dbReference type="PROSITE" id="PS50887">
    <property type="entry name" value="GGDEF"/>
    <property type="match status" value="1"/>
</dbReference>
<dbReference type="InterPro" id="IPR001633">
    <property type="entry name" value="EAL_dom"/>
</dbReference>
<dbReference type="CDD" id="cd01948">
    <property type="entry name" value="EAL"/>
    <property type="match status" value="1"/>
</dbReference>
<dbReference type="NCBIfam" id="TIGR00254">
    <property type="entry name" value="GGDEF"/>
    <property type="match status" value="1"/>
</dbReference>
<evidence type="ECO:0000313" key="4">
    <source>
        <dbReference type="EMBL" id="SNT46627.1"/>
    </source>
</evidence>
<accession>A0A239MV16</accession>
<keyword evidence="1" id="KW-0812">Transmembrane</keyword>
<dbReference type="Pfam" id="PF00563">
    <property type="entry name" value="EAL"/>
    <property type="match status" value="1"/>
</dbReference>
<dbReference type="Gene3D" id="3.20.20.450">
    <property type="entry name" value="EAL domain"/>
    <property type="match status" value="1"/>
</dbReference>
<dbReference type="Pfam" id="PF00990">
    <property type="entry name" value="GGDEF"/>
    <property type="match status" value="1"/>
</dbReference>
<dbReference type="PROSITE" id="PS50883">
    <property type="entry name" value="EAL"/>
    <property type="match status" value="1"/>
</dbReference>
<dbReference type="SUPFAM" id="SSF55073">
    <property type="entry name" value="Nucleotide cyclase"/>
    <property type="match status" value="1"/>
</dbReference>
<dbReference type="InterPro" id="IPR035919">
    <property type="entry name" value="EAL_sf"/>
</dbReference>
<reference evidence="4 5" key="1">
    <citation type="submission" date="2017-06" db="EMBL/GenBank/DDBJ databases">
        <authorList>
            <person name="Kim H.J."/>
            <person name="Triplett B.A."/>
        </authorList>
    </citation>
    <scope>NUCLEOTIDE SEQUENCE [LARGE SCALE GENOMIC DNA]</scope>
    <source>
        <strain evidence="4 5">CGMCC 4.5593</strain>
    </source>
</reference>
<dbReference type="AlphaFoldDB" id="A0A239MV16"/>
<feature type="transmembrane region" description="Helical" evidence="1">
    <location>
        <begin position="105"/>
        <end position="131"/>
    </location>
</feature>
<feature type="transmembrane region" description="Helical" evidence="1">
    <location>
        <begin position="36"/>
        <end position="59"/>
    </location>
</feature>
<protein>
    <submittedName>
        <fullName evidence="4">Diguanylate cyclase (GGDEF) domain-containing protein</fullName>
    </submittedName>
</protein>
<proteinExistence type="predicted"/>
<dbReference type="InterPro" id="IPR000160">
    <property type="entry name" value="GGDEF_dom"/>
</dbReference>
<organism evidence="4 5">
    <name type="scientific">Asanoa hainanensis</name>
    <dbReference type="NCBI Taxonomy" id="560556"/>
    <lineage>
        <taxon>Bacteria</taxon>
        <taxon>Bacillati</taxon>
        <taxon>Actinomycetota</taxon>
        <taxon>Actinomycetes</taxon>
        <taxon>Micromonosporales</taxon>
        <taxon>Micromonosporaceae</taxon>
        <taxon>Asanoa</taxon>
    </lineage>
</organism>
<dbReference type="SMART" id="SM00052">
    <property type="entry name" value="EAL"/>
    <property type="match status" value="1"/>
</dbReference>